<dbReference type="ESTHER" id="trias-j5rgd7">
    <property type="family name" value="Fungal_carboxylesterase_lipase"/>
</dbReference>
<dbReference type="Pfam" id="PF00135">
    <property type="entry name" value="COesterase"/>
    <property type="match status" value="1"/>
</dbReference>
<feature type="domain" description="Carboxylesterase type B" evidence="5">
    <location>
        <begin position="163"/>
        <end position="352"/>
    </location>
</feature>
<dbReference type="KEGG" id="tasa:A1Q1_03994"/>
<evidence type="ECO:0000256" key="1">
    <source>
        <dbReference type="ARBA" id="ARBA00005964"/>
    </source>
</evidence>
<sequence length="656" mass="72766">MLLSGYINAYGYYQTRQAQTIGILSCLPTSGEVGNHHSFAFPRLLRPAHAQDVAEHHRSAVARRTGPLEQLRLLRSLQTLHATPTEEGRHDEDTSLRPEICPEHGVDGGPHRQVVRGCRGRDAVGHDPGKTGAERHTGVPQCVSDDGPPTDSCGATSHELTADVPYALPVRRWTDPQPLPEDHRYEDKEYISDGIYCAQPSRVYPSKQPTKLRLGLGEPSECPFFADVYVPSSIDLSNLGEEKVPVRVFVHGGFMQWGSTSGTMYNQQFWAAEERQEVRVLVGHRLSVLGFLASAYPKLEGNYGVKDVWCALEWLQRIAGSFGGDAAQVHLSGLSGGAHLCHQLLHHAAREGGKGNKAPFISCLLQSNAILGDPVPASERQVNFDSLCRKLGLNPRQPGILDALRDEALVPTLRLMRAVDSLGVLGTFRCVVEPGWVEADTMAYQATRMGDDLRAAGVVIVVVGEVLQEEVFYATTHATPTPADIAPNLHRYFSTRLSSEFVDLYDSFAPLAADADRKFAQRRFGTIMANAQVYVPARLLAADLIKQNFPVVRYSIECVAKSVSKRGLVTHSGDTVLQHLQVNRLTPEEREWAWNWWNAVDEDVKKAQRGEFKQRPNAMQLTLDREGNAGWRRDMRWPKLMGMIEIVRPGEKMAKL</sequence>
<dbReference type="InterPro" id="IPR029058">
    <property type="entry name" value="AB_hydrolase_fold"/>
</dbReference>
<dbReference type="EMBL" id="ALBS01000025">
    <property type="protein sequence ID" value="EJT52478.1"/>
    <property type="molecule type" value="Genomic_DNA"/>
</dbReference>
<accession>J5RGD7</accession>
<comment type="caution">
    <text evidence="6">The sequence shown here is derived from an EMBL/GenBank/DDBJ whole genome shotgun (WGS) entry which is preliminary data.</text>
</comment>
<dbReference type="GO" id="GO:0016787">
    <property type="term" value="F:hydrolase activity"/>
    <property type="evidence" value="ECO:0007669"/>
    <property type="project" value="UniProtKB-KW"/>
</dbReference>
<dbReference type="EC" id="3.1.1.-" evidence="3"/>
<dbReference type="InterPro" id="IPR019826">
    <property type="entry name" value="Carboxylesterase_B_AS"/>
</dbReference>
<dbReference type="Gene3D" id="3.40.50.1820">
    <property type="entry name" value="alpha/beta hydrolase"/>
    <property type="match status" value="1"/>
</dbReference>
<dbReference type="PANTHER" id="PTHR43142:SF1">
    <property type="entry name" value="CARBOXYLIC ESTER HYDROLASE"/>
    <property type="match status" value="1"/>
</dbReference>
<keyword evidence="2 3" id="KW-0378">Hydrolase</keyword>
<reference evidence="6 7" key="1">
    <citation type="journal article" date="2012" name="Eukaryot. Cell">
        <title>Draft genome sequence of CBS 2479, the standard type strain of Trichosporon asahii.</title>
        <authorList>
            <person name="Yang R.Y."/>
            <person name="Li H.T."/>
            <person name="Zhu H."/>
            <person name="Zhou G.P."/>
            <person name="Wang M."/>
            <person name="Wang L."/>
        </authorList>
    </citation>
    <scope>NUCLEOTIDE SEQUENCE [LARGE SCALE GENOMIC DNA]</scope>
    <source>
        <strain evidence="7">ATCC 90039 / CBS 2479 / JCM 2466 / KCTC 7840 / NCYC 2677 / UAMH 7654</strain>
    </source>
</reference>
<dbReference type="Proteomes" id="UP000002748">
    <property type="component" value="Unassembled WGS sequence"/>
</dbReference>
<feature type="region of interest" description="Disordered" evidence="4">
    <location>
        <begin position="126"/>
        <end position="152"/>
    </location>
</feature>
<comment type="similarity">
    <text evidence="1 3">Belongs to the type-B carboxylesterase/lipase family.</text>
</comment>
<dbReference type="AlphaFoldDB" id="J5RGD7"/>
<dbReference type="SUPFAM" id="SSF53474">
    <property type="entry name" value="alpha/beta-Hydrolases"/>
    <property type="match status" value="1"/>
</dbReference>
<proteinExistence type="inferred from homology"/>
<evidence type="ECO:0000256" key="4">
    <source>
        <dbReference type="SAM" id="MobiDB-lite"/>
    </source>
</evidence>
<gene>
    <name evidence="6" type="ORF">A1Q1_03994</name>
</gene>
<feature type="compositionally biased region" description="Basic and acidic residues" evidence="4">
    <location>
        <begin position="126"/>
        <end position="137"/>
    </location>
</feature>
<dbReference type="VEuPathDB" id="FungiDB:A1Q1_03994"/>
<dbReference type="GeneID" id="25987507"/>
<dbReference type="PROSITE" id="PS00122">
    <property type="entry name" value="CARBOXYLESTERASE_B_1"/>
    <property type="match status" value="1"/>
</dbReference>
<dbReference type="HOGENOM" id="CLU_006586_17_2_1"/>
<protein>
    <recommendedName>
        <fullName evidence="3">Carboxylic ester hydrolase</fullName>
        <ecNumber evidence="3">3.1.1.-</ecNumber>
    </recommendedName>
</protein>
<organism evidence="6 7">
    <name type="scientific">Trichosporon asahii var. asahii (strain ATCC 90039 / CBS 2479 / JCM 2466 / KCTC 7840 / NBRC 103889/ NCYC 2677 / UAMH 7654)</name>
    <name type="common">Yeast</name>
    <dbReference type="NCBI Taxonomy" id="1186058"/>
    <lineage>
        <taxon>Eukaryota</taxon>
        <taxon>Fungi</taxon>
        <taxon>Dikarya</taxon>
        <taxon>Basidiomycota</taxon>
        <taxon>Agaricomycotina</taxon>
        <taxon>Tremellomycetes</taxon>
        <taxon>Trichosporonales</taxon>
        <taxon>Trichosporonaceae</taxon>
        <taxon>Trichosporon</taxon>
    </lineage>
</organism>
<dbReference type="RefSeq" id="XP_014183845.1">
    <property type="nucleotide sequence ID" value="XM_014328370.1"/>
</dbReference>
<dbReference type="InterPro" id="IPR002018">
    <property type="entry name" value="CarbesteraseB"/>
</dbReference>
<name>J5RGD7_TRIAS</name>
<evidence type="ECO:0000313" key="7">
    <source>
        <dbReference type="Proteomes" id="UP000002748"/>
    </source>
</evidence>
<evidence type="ECO:0000256" key="2">
    <source>
        <dbReference type="ARBA" id="ARBA00022801"/>
    </source>
</evidence>
<dbReference type="OrthoDB" id="6846267at2759"/>
<evidence type="ECO:0000259" key="5">
    <source>
        <dbReference type="Pfam" id="PF00135"/>
    </source>
</evidence>
<dbReference type="PANTHER" id="PTHR43142">
    <property type="entry name" value="CARBOXYLIC ESTER HYDROLASE"/>
    <property type="match status" value="1"/>
</dbReference>
<evidence type="ECO:0000313" key="6">
    <source>
        <dbReference type="EMBL" id="EJT52478.1"/>
    </source>
</evidence>
<evidence type="ECO:0000256" key="3">
    <source>
        <dbReference type="RuleBase" id="RU361235"/>
    </source>
</evidence>